<comment type="caution">
    <text evidence="1">The sequence shown here is derived from an EMBL/GenBank/DDBJ whole genome shotgun (WGS) entry which is preliminary data.</text>
</comment>
<protein>
    <recommendedName>
        <fullName evidence="2">Sialidase domain-containing protein</fullName>
    </recommendedName>
</protein>
<feature type="non-terminal residue" evidence="1">
    <location>
        <position position="199"/>
    </location>
</feature>
<dbReference type="EMBL" id="BARS01021989">
    <property type="protein sequence ID" value="GAG09927.1"/>
    <property type="molecule type" value="Genomic_DNA"/>
</dbReference>
<proteinExistence type="predicted"/>
<gene>
    <name evidence="1" type="ORF">S01H1_35210</name>
</gene>
<dbReference type="SUPFAM" id="SSF89372">
    <property type="entry name" value="Fucose-specific lectin"/>
    <property type="match status" value="1"/>
</dbReference>
<name>X0VFA6_9ZZZZ</name>
<evidence type="ECO:0008006" key="2">
    <source>
        <dbReference type="Google" id="ProtNLM"/>
    </source>
</evidence>
<accession>X0VFA6</accession>
<evidence type="ECO:0000313" key="1">
    <source>
        <dbReference type="EMBL" id="GAG09927.1"/>
    </source>
</evidence>
<dbReference type="AlphaFoldDB" id="X0VFA6"/>
<dbReference type="InterPro" id="IPR011042">
    <property type="entry name" value="6-blade_b-propeller_TolB-like"/>
</dbReference>
<sequence>MTLKKLLCFCAVIVCLLAAPVVSAAQGGAPGGESIDATVVGHEFRQDDLPAIAAAPDDSLWVAWLSFVGDRDDVVIRRYVDGKWGNLQWVPATSGDSWLPQVGVDSENRVWVVWSQMADGNWDLYARRFDPVNQEWSTLRRLTSHPLPDINPRMASDGKGNLALVWQGFRGKHSDIFLKRFRGNGWSPTVRVTSRAAND</sequence>
<organism evidence="1">
    <name type="scientific">marine sediment metagenome</name>
    <dbReference type="NCBI Taxonomy" id="412755"/>
    <lineage>
        <taxon>unclassified sequences</taxon>
        <taxon>metagenomes</taxon>
        <taxon>ecological metagenomes</taxon>
    </lineage>
</organism>
<dbReference type="Gene3D" id="2.120.10.30">
    <property type="entry name" value="TolB, C-terminal domain"/>
    <property type="match status" value="1"/>
</dbReference>
<reference evidence="1" key="1">
    <citation type="journal article" date="2014" name="Front. Microbiol.">
        <title>High frequency of phylogenetically diverse reductive dehalogenase-homologous genes in deep subseafloor sedimentary metagenomes.</title>
        <authorList>
            <person name="Kawai M."/>
            <person name="Futagami T."/>
            <person name="Toyoda A."/>
            <person name="Takaki Y."/>
            <person name="Nishi S."/>
            <person name="Hori S."/>
            <person name="Arai W."/>
            <person name="Tsubouchi T."/>
            <person name="Morono Y."/>
            <person name="Uchiyama I."/>
            <person name="Ito T."/>
            <person name="Fujiyama A."/>
            <person name="Inagaki F."/>
            <person name="Takami H."/>
        </authorList>
    </citation>
    <scope>NUCLEOTIDE SEQUENCE</scope>
    <source>
        <strain evidence="1">Expedition CK06-06</strain>
    </source>
</reference>